<dbReference type="AlphaFoldDB" id="W9S3C3"/>
<organism evidence="1 2">
    <name type="scientific">Morus notabilis</name>
    <dbReference type="NCBI Taxonomy" id="981085"/>
    <lineage>
        <taxon>Eukaryota</taxon>
        <taxon>Viridiplantae</taxon>
        <taxon>Streptophyta</taxon>
        <taxon>Embryophyta</taxon>
        <taxon>Tracheophyta</taxon>
        <taxon>Spermatophyta</taxon>
        <taxon>Magnoliopsida</taxon>
        <taxon>eudicotyledons</taxon>
        <taxon>Gunneridae</taxon>
        <taxon>Pentapetalae</taxon>
        <taxon>rosids</taxon>
        <taxon>fabids</taxon>
        <taxon>Rosales</taxon>
        <taxon>Moraceae</taxon>
        <taxon>Moreae</taxon>
        <taxon>Morus</taxon>
    </lineage>
</organism>
<reference evidence="2" key="1">
    <citation type="submission" date="2013-01" db="EMBL/GenBank/DDBJ databases">
        <title>Draft Genome Sequence of a Mulberry Tree, Morus notabilis C.K. Schneid.</title>
        <authorList>
            <person name="He N."/>
            <person name="Zhao S."/>
        </authorList>
    </citation>
    <scope>NUCLEOTIDE SEQUENCE</scope>
</reference>
<accession>W9S3C3</accession>
<evidence type="ECO:0000313" key="1">
    <source>
        <dbReference type="EMBL" id="EXC06809.1"/>
    </source>
</evidence>
<proteinExistence type="predicted"/>
<keyword evidence="2" id="KW-1185">Reference proteome</keyword>
<protein>
    <submittedName>
        <fullName evidence="1">Uncharacterized protein</fullName>
    </submittedName>
</protein>
<dbReference type="EMBL" id="KE345571">
    <property type="protein sequence ID" value="EXC06809.1"/>
    <property type="molecule type" value="Genomic_DNA"/>
</dbReference>
<name>W9S3C3_9ROSA</name>
<dbReference type="Proteomes" id="UP000030645">
    <property type="component" value="Unassembled WGS sequence"/>
</dbReference>
<sequence>MRLRFRQKAWLRAKVTLQNAVPRLKNFHLFNHHPRLELQDWVGLNKRPEVRQATTVKLGLTLTYRLGQAEVSSSKAYSVWVGSV</sequence>
<evidence type="ECO:0000313" key="2">
    <source>
        <dbReference type="Proteomes" id="UP000030645"/>
    </source>
</evidence>
<gene>
    <name evidence="1" type="ORF">L484_017275</name>
</gene>